<comment type="caution">
    <text evidence="2">The sequence shown here is derived from an EMBL/GenBank/DDBJ whole genome shotgun (WGS) entry which is preliminary data.</text>
</comment>
<gene>
    <name evidence="2" type="ORF">Pla52o_46730</name>
</gene>
<dbReference type="AlphaFoldDB" id="A0A5C6CBF9"/>
<feature type="transmembrane region" description="Helical" evidence="1">
    <location>
        <begin position="12"/>
        <end position="32"/>
    </location>
</feature>
<name>A0A5C6CBF9_9BACT</name>
<organism evidence="2 3">
    <name type="scientific">Novipirellula galeiformis</name>
    <dbReference type="NCBI Taxonomy" id="2528004"/>
    <lineage>
        <taxon>Bacteria</taxon>
        <taxon>Pseudomonadati</taxon>
        <taxon>Planctomycetota</taxon>
        <taxon>Planctomycetia</taxon>
        <taxon>Pirellulales</taxon>
        <taxon>Pirellulaceae</taxon>
        <taxon>Novipirellula</taxon>
    </lineage>
</organism>
<dbReference type="EMBL" id="SJPT01000009">
    <property type="protein sequence ID" value="TWU20159.1"/>
    <property type="molecule type" value="Genomic_DNA"/>
</dbReference>
<sequence length="134" mass="15023">MESPRNTNGVQLLWSAFLLTVSLVGFSFPWTTRFYLAPFGYPAFAPWLFIPLFLASFHIFVRCSAVELGWLVPRSWGKVVHPILLYLLVCLLLPAPPSTRLGLGFAIAVAAACIVWAAYALRTEKNSRRIIPEK</sequence>
<feature type="transmembrane region" description="Helical" evidence="1">
    <location>
        <begin position="75"/>
        <end position="95"/>
    </location>
</feature>
<feature type="transmembrane region" description="Helical" evidence="1">
    <location>
        <begin position="101"/>
        <end position="121"/>
    </location>
</feature>
<keyword evidence="1" id="KW-0812">Transmembrane</keyword>
<protein>
    <submittedName>
        <fullName evidence="2">Uncharacterized protein</fullName>
    </submittedName>
</protein>
<dbReference type="Proteomes" id="UP000316304">
    <property type="component" value="Unassembled WGS sequence"/>
</dbReference>
<keyword evidence="1" id="KW-0472">Membrane</keyword>
<proteinExistence type="predicted"/>
<evidence type="ECO:0000313" key="3">
    <source>
        <dbReference type="Proteomes" id="UP000316304"/>
    </source>
</evidence>
<keyword evidence="3" id="KW-1185">Reference proteome</keyword>
<keyword evidence="1" id="KW-1133">Transmembrane helix</keyword>
<evidence type="ECO:0000313" key="2">
    <source>
        <dbReference type="EMBL" id="TWU20159.1"/>
    </source>
</evidence>
<reference evidence="2 3" key="1">
    <citation type="submission" date="2019-02" db="EMBL/GenBank/DDBJ databases">
        <title>Deep-cultivation of Planctomycetes and their phenomic and genomic characterization uncovers novel biology.</title>
        <authorList>
            <person name="Wiegand S."/>
            <person name="Jogler M."/>
            <person name="Boedeker C."/>
            <person name="Pinto D."/>
            <person name="Vollmers J."/>
            <person name="Rivas-Marin E."/>
            <person name="Kohn T."/>
            <person name="Peeters S.H."/>
            <person name="Heuer A."/>
            <person name="Rast P."/>
            <person name="Oberbeckmann S."/>
            <person name="Bunk B."/>
            <person name="Jeske O."/>
            <person name="Meyerdierks A."/>
            <person name="Storesund J.E."/>
            <person name="Kallscheuer N."/>
            <person name="Luecker S."/>
            <person name="Lage O.M."/>
            <person name="Pohl T."/>
            <person name="Merkel B.J."/>
            <person name="Hornburger P."/>
            <person name="Mueller R.-W."/>
            <person name="Bruemmer F."/>
            <person name="Labrenz M."/>
            <person name="Spormann A.M."/>
            <person name="Op Den Camp H."/>
            <person name="Overmann J."/>
            <person name="Amann R."/>
            <person name="Jetten M.S.M."/>
            <person name="Mascher T."/>
            <person name="Medema M.H."/>
            <person name="Devos D.P."/>
            <person name="Kaster A.-K."/>
            <person name="Ovreas L."/>
            <person name="Rohde M."/>
            <person name="Galperin M.Y."/>
            <person name="Jogler C."/>
        </authorList>
    </citation>
    <scope>NUCLEOTIDE SEQUENCE [LARGE SCALE GENOMIC DNA]</scope>
    <source>
        <strain evidence="2 3">Pla52o</strain>
    </source>
</reference>
<feature type="transmembrane region" description="Helical" evidence="1">
    <location>
        <begin position="44"/>
        <end position="63"/>
    </location>
</feature>
<evidence type="ECO:0000256" key="1">
    <source>
        <dbReference type="SAM" id="Phobius"/>
    </source>
</evidence>
<accession>A0A5C6CBF9</accession>